<dbReference type="Proteomes" id="UP000051330">
    <property type="component" value="Unassembled WGS sequence"/>
</dbReference>
<dbReference type="PATRIC" id="fig|1423792.3.peg.1671"/>
<evidence type="ECO:0000313" key="1">
    <source>
        <dbReference type="EMBL" id="KRL08419.1"/>
    </source>
</evidence>
<proteinExistence type="predicted"/>
<keyword evidence="2" id="KW-1185">Reference proteome</keyword>
<organism evidence="1 2">
    <name type="scientific">Schleiferilactobacillus perolens DSM 12744</name>
    <dbReference type="NCBI Taxonomy" id="1423792"/>
    <lineage>
        <taxon>Bacteria</taxon>
        <taxon>Bacillati</taxon>
        <taxon>Bacillota</taxon>
        <taxon>Bacilli</taxon>
        <taxon>Lactobacillales</taxon>
        <taxon>Lactobacillaceae</taxon>
        <taxon>Schleiferilactobacillus</taxon>
    </lineage>
</organism>
<protein>
    <submittedName>
        <fullName evidence="1">Uncharacterized protein</fullName>
    </submittedName>
</protein>
<comment type="caution">
    <text evidence="1">The sequence shown here is derived from an EMBL/GenBank/DDBJ whole genome shotgun (WGS) entry which is preliminary data.</text>
</comment>
<dbReference type="EMBL" id="AZEC01000024">
    <property type="protein sequence ID" value="KRL08419.1"/>
    <property type="molecule type" value="Genomic_DNA"/>
</dbReference>
<gene>
    <name evidence="1" type="ORF">FD09_GL001649</name>
</gene>
<name>A0A0R1MVQ8_9LACO</name>
<sequence>MFGGRRIKRKIITWVLLLPILFGMVVLTLFGQVQAVTIGNVLDNTQPTAPGDMYRIPGLNRYRRGGEGSYVYTGINMPGITGTPITTGTSADWEGKKAESPTIITFPEKVSNSGSDPDPWFSINYVDKNDFIDFKSANQANNFYKTGESNYNQNNVQSLMTTGTLDATGTPGPVLKSGKSFDGGILQVTGNVPIKAQIAGSKTSVDSVLAGNWGVMVRVSLPPGIDAKSLGGAIDWGKSYFYLTLESIPFLGAKISNLNFPLQFDHHVYLDPSDKSIFYLKVKGIPFNINYDTKNAKMALQRGGADYLDYLHNVFLPDGKTLTNLDNLGNPITIGSGDDIQPNFVQQTGGKNFVWDPFRSLANGVLKDLMPDWLADFITGGLVPSLVYDVGNVGRTISLLNAANPSDNRPLVKLSWEGLLDPARWFQITIATPLVKALAGYFVNNGFEGSAHINFSFDMSKYSGDVDKTYQSITGGRLFPAPYADGLINKGDTMGGDLDNRRALGITLYGSNTLLDPYSVLAGKDRSKPNTDLLSQLKAGTSPMDYALIDRTKLDLGKTNPSQTDVREFPVYTNFTSWTAFVAPFDNSQTVDTLNSSGDPLGADMRARVATPDSYSDGILVNDGQAFSVNKDYNAADYAPKMADKILTQAGGITPQRYTQVYQYYDYSGDQPVPNPTRQYTTSDNKLAVQVLNDTNAPKDYFGRVTKGFPDNTWVYSGKYNYLPVAGTNVGLRQDIRPEMNLSGDQIYVLDKSQLINNKTLTEMFGTWRDKLTVGTDTMSITMYPLGSDTSLGNASSNQLVPSATLNDISLHLGDSVPYGFEGDPPYGDIKAGLTIPPMNSTDNGFYGIVNLKRNADVPINMNTANPLTLILDARSEDLASRANFLILLKDDTEGADWAATHQYAGTDNKTYFFYQNGDNVNVNGSVKNNGDVANQVFQIMIPRVAGVTSSKPTVQNTDGSDIPAANITPITPNNTDLDKYYQRWLVKMPSPVIKGQTFTFKYAYQAADITTMPASTTLQTVIGNQDGKVLARTGNLYLKRMKNIAIMQTPTLDFGEHPLPKTQQTYGLTDASKQNSQLIIQDNGQANGRDPLSWAVFGWMEAFGNSASGETHEDFQVDLGVPTMPPDYQYPEGDSLKNQLIANHTPKTMVADRVSMPLFKLDRLLESGTNAAPLTLTYPNAQLTVPASVKNSGRYSSTITYSVTDGLQ</sequence>
<accession>A0A0R1MVQ8</accession>
<dbReference type="AlphaFoldDB" id="A0A0R1MVQ8"/>
<reference evidence="1 2" key="1">
    <citation type="journal article" date="2015" name="Genome Announc.">
        <title>Expanding the biotechnology potential of lactobacilli through comparative genomics of 213 strains and associated genera.</title>
        <authorList>
            <person name="Sun Z."/>
            <person name="Harris H.M."/>
            <person name="McCann A."/>
            <person name="Guo C."/>
            <person name="Argimon S."/>
            <person name="Zhang W."/>
            <person name="Yang X."/>
            <person name="Jeffery I.B."/>
            <person name="Cooney J.C."/>
            <person name="Kagawa T.F."/>
            <person name="Liu W."/>
            <person name="Song Y."/>
            <person name="Salvetti E."/>
            <person name="Wrobel A."/>
            <person name="Rasinkangas P."/>
            <person name="Parkhill J."/>
            <person name="Rea M.C."/>
            <person name="O'Sullivan O."/>
            <person name="Ritari J."/>
            <person name="Douillard F.P."/>
            <person name="Paul Ross R."/>
            <person name="Yang R."/>
            <person name="Briner A.E."/>
            <person name="Felis G.E."/>
            <person name="de Vos W.M."/>
            <person name="Barrangou R."/>
            <person name="Klaenhammer T.R."/>
            <person name="Caufield P.W."/>
            <person name="Cui Y."/>
            <person name="Zhang H."/>
            <person name="O'Toole P.W."/>
        </authorList>
    </citation>
    <scope>NUCLEOTIDE SEQUENCE [LARGE SCALE GENOMIC DNA]</scope>
    <source>
        <strain evidence="1 2">DSM 12744</strain>
    </source>
</reference>
<evidence type="ECO:0000313" key="2">
    <source>
        <dbReference type="Proteomes" id="UP000051330"/>
    </source>
</evidence>